<dbReference type="AlphaFoldDB" id="A0A379F4J3"/>
<evidence type="ECO:0000313" key="5">
    <source>
        <dbReference type="EMBL" id="SUC14504.1"/>
    </source>
</evidence>
<evidence type="ECO:0000256" key="2">
    <source>
        <dbReference type="ARBA" id="ARBA00023015"/>
    </source>
</evidence>
<dbReference type="InterPro" id="IPR010534">
    <property type="entry name" value="Phage_933W_GpQ"/>
</dbReference>
<dbReference type="GO" id="GO:0060567">
    <property type="term" value="P:negative regulation of termination of DNA-templated transcription"/>
    <property type="evidence" value="ECO:0007669"/>
    <property type="project" value="InterPro"/>
</dbReference>
<organism evidence="5 6">
    <name type="scientific">Proteus vulgaris</name>
    <dbReference type="NCBI Taxonomy" id="585"/>
    <lineage>
        <taxon>Bacteria</taxon>
        <taxon>Pseudomonadati</taxon>
        <taxon>Pseudomonadota</taxon>
        <taxon>Gammaproteobacteria</taxon>
        <taxon>Enterobacterales</taxon>
        <taxon>Morganellaceae</taxon>
        <taxon>Proteus</taxon>
    </lineage>
</organism>
<sequence length="119" mass="14167">MKNISKILEEWGAWVANDPIIFCLLNKKKTIPEKIKLRKQCTHHKANIINDLMKMLMIYNKEDYQLLINYYVFGKTFIELAKYEKCSDTYIGKKLKKAEGLVEGMLIFYMKIENIKRLK</sequence>
<dbReference type="GO" id="GO:0003677">
    <property type="term" value="F:DNA binding"/>
    <property type="evidence" value="ECO:0007669"/>
    <property type="project" value="UniProtKB-KW"/>
</dbReference>
<name>A0A379F4J3_PROVU</name>
<evidence type="ECO:0000256" key="4">
    <source>
        <dbReference type="ARBA" id="ARBA00023163"/>
    </source>
</evidence>
<gene>
    <name evidence="5" type="ORF">NCTC10376_00309</name>
</gene>
<dbReference type="Proteomes" id="UP000254331">
    <property type="component" value="Unassembled WGS sequence"/>
</dbReference>
<accession>A0A379F4J3</accession>
<evidence type="ECO:0000256" key="1">
    <source>
        <dbReference type="ARBA" id="ARBA00010234"/>
    </source>
</evidence>
<dbReference type="GeneID" id="93394604"/>
<comment type="similarity">
    <text evidence="1">Belongs to the phage antitermination Q type 1 family.</text>
</comment>
<dbReference type="Pfam" id="PF06530">
    <property type="entry name" value="Phage_antitermQ"/>
    <property type="match status" value="1"/>
</dbReference>
<proteinExistence type="inferred from homology"/>
<keyword evidence="2" id="KW-0805">Transcription regulation</keyword>
<keyword evidence="3" id="KW-0238">DNA-binding</keyword>
<dbReference type="EMBL" id="UGTW01000001">
    <property type="protein sequence ID" value="SUC14504.1"/>
    <property type="molecule type" value="Genomic_DNA"/>
</dbReference>
<evidence type="ECO:0000313" key="6">
    <source>
        <dbReference type="Proteomes" id="UP000254331"/>
    </source>
</evidence>
<evidence type="ECO:0000256" key="3">
    <source>
        <dbReference type="ARBA" id="ARBA00023125"/>
    </source>
</evidence>
<dbReference type="OrthoDB" id="6432617at2"/>
<keyword evidence="4" id="KW-0804">Transcription</keyword>
<protein>
    <submittedName>
        <fullName evidence="5">Phage antitermination protein</fullName>
    </submittedName>
</protein>
<dbReference type="RefSeq" id="WP_036937498.1">
    <property type="nucleotide sequence ID" value="NZ_CABMNT010000001.1"/>
</dbReference>
<reference evidence="5 6" key="1">
    <citation type="submission" date="2018-06" db="EMBL/GenBank/DDBJ databases">
        <authorList>
            <consortium name="Pathogen Informatics"/>
            <person name="Doyle S."/>
        </authorList>
    </citation>
    <scope>NUCLEOTIDE SEQUENCE [LARGE SCALE GENOMIC DNA]</scope>
    <source>
        <strain evidence="5 6">NCTC10376</strain>
    </source>
</reference>